<organism evidence="2 3">
    <name type="scientific">Rhamnella rubrinervis</name>
    <dbReference type="NCBI Taxonomy" id="2594499"/>
    <lineage>
        <taxon>Eukaryota</taxon>
        <taxon>Viridiplantae</taxon>
        <taxon>Streptophyta</taxon>
        <taxon>Embryophyta</taxon>
        <taxon>Tracheophyta</taxon>
        <taxon>Spermatophyta</taxon>
        <taxon>Magnoliopsida</taxon>
        <taxon>eudicotyledons</taxon>
        <taxon>Gunneridae</taxon>
        <taxon>Pentapetalae</taxon>
        <taxon>rosids</taxon>
        <taxon>fabids</taxon>
        <taxon>Rosales</taxon>
        <taxon>Rhamnaceae</taxon>
        <taxon>rhamnoid group</taxon>
        <taxon>Rhamneae</taxon>
        <taxon>Rhamnella</taxon>
    </lineage>
</organism>
<protein>
    <submittedName>
        <fullName evidence="2">Uncharacterized protein</fullName>
    </submittedName>
</protein>
<evidence type="ECO:0000313" key="3">
    <source>
        <dbReference type="Proteomes" id="UP000796880"/>
    </source>
</evidence>
<reference evidence="2" key="1">
    <citation type="submission" date="2020-03" db="EMBL/GenBank/DDBJ databases">
        <title>A high-quality chromosome-level genome assembly of a woody plant with both climbing and erect habits, Rhamnella rubrinervis.</title>
        <authorList>
            <person name="Lu Z."/>
            <person name="Yang Y."/>
            <person name="Zhu X."/>
            <person name="Sun Y."/>
        </authorList>
    </citation>
    <scope>NUCLEOTIDE SEQUENCE</scope>
    <source>
        <strain evidence="2">BYM</strain>
        <tissue evidence="2">Leaf</tissue>
    </source>
</reference>
<gene>
    <name evidence="2" type="ORF">FNV43_RR18071</name>
</gene>
<dbReference type="AlphaFoldDB" id="A0A8K0E2Z7"/>
<dbReference type="OrthoDB" id="1679286at2759"/>
<evidence type="ECO:0000256" key="1">
    <source>
        <dbReference type="SAM" id="MobiDB-lite"/>
    </source>
</evidence>
<proteinExistence type="predicted"/>
<dbReference type="EMBL" id="VOIH02000008">
    <property type="protein sequence ID" value="KAF3439793.1"/>
    <property type="molecule type" value="Genomic_DNA"/>
</dbReference>
<evidence type="ECO:0000313" key="2">
    <source>
        <dbReference type="EMBL" id="KAF3439793.1"/>
    </source>
</evidence>
<keyword evidence="3" id="KW-1185">Reference proteome</keyword>
<feature type="region of interest" description="Disordered" evidence="1">
    <location>
        <begin position="1"/>
        <end position="25"/>
    </location>
</feature>
<accession>A0A8K0E2Z7</accession>
<sequence length="199" mass="22525">MGICFGRNKGVHPLEDEEQPKRTSTSVRVKVRMTTTQLKELTAQVDTSKGDSDQLGRLILRHCLEGRIAAHVECQQKIKCPRESDTLSTIFEEETDGVYELGFLLKRQTLRRANDKGVHPLEDGGQPRRTSTSFKVRMTTTQLKELMAQVESSKGDSDQLGRLILHHCLEGRVAAVEFQKKIKCPRESNTLSTIFEEEN</sequence>
<dbReference type="Proteomes" id="UP000796880">
    <property type="component" value="Unassembled WGS sequence"/>
</dbReference>
<name>A0A8K0E2Z7_9ROSA</name>
<comment type="caution">
    <text evidence="2">The sequence shown here is derived from an EMBL/GenBank/DDBJ whole genome shotgun (WGS) entry which is preliminary data.</text>
</comment>